<dbReference type="PROSITE" id="PS50113">
    <property type="entry name" value="PAC"/>
    <property type="match status" value="2"/>
</dbReference>
<dbReference type="InterPro" id="IPR001610">
    <property type="entry name" value="PAC"/>
</dbReference>
<dbReference type="Gene3D" id="2.10.70.100">
    <property type="match status" value="1"/>
</dbReference>
<evidence type="ECO:0000259" key="1">
    <source>
        <dbReference type="PROSITE" id="PS50113"/>
    </source>
</evidence>
<dbReference type="InterPro" id="IPR013767">
    <property type="entry name" value="PAS_fold"/>
</dbReference>
<dbReference type="RefSeq" id="WP_227424302.1">
    <property type="nucleotide sequence ID" value="NZ_CP071868.1"/>
</dbReference>
<dbReference type="InterPro" id="IPR052155">
    <property type="entry name" value="Biofilm_reg_signaling"/>
</dbReference>
<dbReference type="EMBL" id="CP071868">
    <property type="protein sequence ID" value="QTE29987.1"/>
    <property type="molecule type" value="Genomic_DNA"/>
</dbReference>
<dbReference type="InterPro" id="IPR000160">
    <property type="entry name" value="GGDEF_dom"/>
</dbReference>
<dbReference type="SMART" id="SM00086">
    <property type="entry name" value="PAC"/>
    <property type="match status" value="3"/>
</dbReference>
<feature type="domain" description="PAC" evidence="1">
    <location>
        <begin position="366"/>
        <end position="419"/>
    </location>
</feature>
<keyword evidence="4" id="KW-1185">Reference proteome</keyword>
<name>A0A8A4ZHJ4_9MICO</name>
<dbReference type="CDD" id="cd01949">
    <property type="entry name" value="GGDEF"/>
    <property type="match status" value="1"/>
</dbReference>
<dbReference type="PROSITE" id="PS50887">
    <property type="entry name" value="GGDEF"/>
    <property type="match status" value="1"/>
</dbReference>
<dbReference type="KEGG" id="psic:J4E96_02880"/>
<dbReference type="SMART" id="SM00091">
    <property type="entry name" value="PAS"/>
    <property type="match status" value="2"/>
</dbReference>
<dbReference type="InterPro" id="IPR000700">
    <property type="entry name" value="PAS-assoc_C"/>
</dbReference>
<reference evidence="3" key="1">
    <citation type="submission" date="2021-03" db="EMBL/GenBank/DDBJ databases">
        <title>Pengzhenrongella sicca gen. nov., sp. nov., a new member of suborder Micrococcineae isolated from High-Arctic tundra soil.</title>
        <authorList>
            <person name="Peng F."/>
        </authorList>
    </citation>
    <scope>NUCLEOTIDE SEQUENCE</scope>
    <source>
        <strain evidence="3">LRZ-2</strain>
    </source>
</reference>
<dbReference type="SUPFAM" id="SSF55785">
    <property type="entry name" value="PYP-like sensor domain (PAS domain)"/>
    <property type="match status" value="3"/>
</dbReference>
<dbReference type="NCBIfam" id="TIGR00254">
    <property type="entry name" value="GGDEF"/>
    <property type="match status" value="1"/>
</dbReference>
<dbReference type="AlphaFoldDB" id="A0A8A4ZHJ4"/>
<feature type="domain" description="GGDEF" evidence="2">
    <location>
        <begin position="451"/>
        <end position="598"/>
    </location>
</feature>
<sequence>MAALDDALGKLAEAHVELAEAHIELDRRQGFTEALLETIDVGIVSCDADGLFVLSNRAERAMFGLTTGLAGLRPEHLPGLFEVRDAAGDLLAVEEYPLLRALRGEDVAQVEVLVGPPAGPLREVVVRGSRILGPDGELLGAVAALADVSAERVALRALAQERHNLDEAQRLGQLGGFEHDLTEGTWTFSDQLCALWGLAPGPLGAEAFGAFIVAEDLDSTARAWRASTGVGGKHDFEFRIRRADDGAERVLRARIEVQLDADGRPTQIRGTHLDITELVVAQRATEQAHAFSAAILAASPDDTIVTDLATGAVVYVSPGRHLLGRTSAELVELGARIGTEIVHPDDLPRLQALRLEAADCPDGGSLRLRMRGLHRDGEWRWLDYRATPFRRDGAGRVLEVLAVIRDVTDLVHAEEQLTHAALHDSLTGLPNRALLVDRLEAALDRSRRDEREIAVLFCDLDGFKDVNDTGGHSAGDAVLRETARRLRDAVRSVDLVARVGGDEFVVVVEPWNRDDTSEPAVPARTFAVALADRIVRALREPLTVRGLDHVVTASIGITYVSVAAGSVAVTVDEVLHHADAAMYRAKVGGKDRYEIVELGSR</sequence>
<dbReference type="InterPro" id="IPR000014">
    <property type="entry name" value="PAS"/>
</dbReference>
<evidence type="ECO:0000259" key="2">
    <source>
        <dbReference type="PROSITE" id="PS50887"/>
    </source>
</evidence>
<gene>
    <name evidence="3" type="ORF">J4E96_02880</name>
</gene>
<dbReference type="Pfam" id="PF08447">
    <property type="entry name" value="PAS_3"/>
    <property type="match status" value="2"/>
</dbReference>
<dbReference type="Gene3D" id="3.30.70.270">
    <property type="match status" value="1"/>
</dbReference>
<accession>A0A8A4ZHJ4</accession>
<dbReference type="SUPFAM" id="SSF55073">
    <property type="entry name" value="Nucleotide cyclase"/>
    <property type="match status" value="1"/>
</dbReference>
<dbReference type="InterPro" id="IPR013655">
    <property type="entry name" value="PAS_fold_3"/>
</dbReference>
<dbReference type="Proteomes" id="UP000663937">
    <property type="component" value="Chromosome"/>
</dbReference>
<dbReference type="Pfam" id="PF00989">
    <property type="entry name" value="PAS"/>
    <property type="match status" value="1"/>
</dbReference>
<evidence type="ECO:0000313" key="4">
    <source>
        <dbReference type="Proteomes" id="UP000663937"/>
    </source>
</evidence>
<evidence type="ECO:0000313" key="3">
    <source>
        <dbReference type="EMBL" id="QTE29987.1"/>
    </source>
</evidence>
<dbReference type="NCBIfam" id="TIGR00229">
    <property type="entry name" value="sensory_box"/>
    <property type="match status" value="1"/>
</dbReference>
<feature type="domain" description="PAC" evidence="1">
    <location>
        <begin position="234"/>
        <end position="287"/>
    </location>
</feature>
<organism evidence="3 4">
    <name type="scientific">Pengzhenrongella sicca</name>
    <dbReference type="NCBI Taxonomy" id="2819238"/>
    <lineage>
        <taxon>Bacteria</taxon>
        <taxon>Bacillati</taxon>
        <taxon>Actinomycetota</taxon>
        <taxon>Actinomycetes</taxon>
        <taxon>Micrococcales</taxon>
        <taxon>Pengzhenrongella</taxon>
    </lineage>
</organism>
<dbReference type="InterPro" id="IPR029787">
    <property type="entry name" value="Nucleotide_cyclase"/>
</dbReference>
<proteinExistence type="predicted"/>
<dbReference type="Pfam" id="PF00990">
    <property type="entry name" value="GGDEF"/>
    <property type="match status" value="1"/>
</dbReference>
<dbReference type="PANTHER" id="PTHR44757:SF2">
    <property type="entry name" value="BIOFILM ARCHITECTURE MAINTENANCE PROTEIN MBAA"/>
    <property type="match status" value="1"/>
</dbReference>
<dbReference type="SMART" id="SM00267">
    <property type="entry name" value="GGDEF"/>
    <property type="match status" value="1"/>
</dbReference>
<dbReference type="Gene3D" id="3.30.450.20">
    <property type="entry name" value="PAS domain"/>
    <property type="match status" value="3"/>
</dbReference>
<dbReference type="InterPro" id="IPR035965">
    <property type="entry name" value="PAS-like_dom_sf"/>
</dbReference>
<dbReference type="InterPro" id="IPR043128">
    <property type="entry name" value="Rev_trsase/Diguanyl_cyclase"/>
</dbReference>
<dbReference type="GO" id="GO:0006355">
    <property type="term" value="P:regulation of DNA-templated transcription"/>
    <property type="evidence" value="ECO:0007669"/>
    <property type="project" value="InterPro"/>
</dbReference>
<protein>
    <submittedName>
        <fullName evidence="3">Diguanylate cyclase</fullName>
    </submittedName>
</protein>
<dbReference type="CDD" id="cd00130">
    <property type="entry name" value="PAS"/>
    <property type="match status" value="2"/>
</dbReference>
<dbReference type="PANTHER" id="PTHR44757">
    <property type="entry name" value="DIGUANYLATE CYCLASE DGCP"/>
    <property type="match status" value="1"/>
</dbReference>